<proteinExistence type="predicted"/>
<dbReference type="AlphaFoldDB" id="X0VX28"/>
<dbReference type="InterPro" id="IPR003410">
    <property type="entry name" value="HYR_dom"/>
</dbReference>
<feature type="domain" description="HYR" evidence="2">
    <location>
        <begin position="2"/>
        <end position="86"/>
    </location>
</feature>
<organism evidence="3">
    <name type="scientific">marine sediment metagenome</name>
    <dbReference type="NCBI Taxonomy" id="412755"/>
    <lineage>
        <taxon>unclassified sequences</taxon>
        <taxon>metagenomes</taxon>
        <taxon>ecological metagenomes</taxon>
    </lineage>
</organism>
<feature type="non-terminal residue" evidence="3">
    <location>
        <position position="1"/>
    </location>
</feature>
<dbReference type="PANTHER" id="PTHR24273">
    <property type="entry name" value="FI04643P-RELATED"/>
    <property type="match status" value="1"/>
</dbReference>
<dbReference type="EMBL" id="BARS01039790">
    <property type="protein sequence ID" value="GAG22979.1"/>
    <property type="molecule type" value="Genomic_DNA"/>
</dbReference>
<accession>X0VX28</accession>
<feature type="non-terminal residue" evidence="3">
    <location>
        <position position="254"/>
    </location>
</feature>
<protein>
    <recommendedName>
        <fullName evidence="2">HYR domain-containing protein</fullName>
    </recommendedName>
</protein>
<reference evidence="3" key="1">
    <citation type="journal article" date="2014" name="Front. Microbiol.">
        <title>High frequency of phylogenetically diverse reductive dehalogenase-homologous genes in deep subseafloor sedimentary metagenomes.</title>
        <authorList>
            <person name="Kawai M."/>
            <person name="Futagami T."/>
            <person name="Toyoda A."/>
            <person name="Takaki Y."/>
            <person name="Nishi S."/>
            <person name="Hori S."/>
            <person name="Arai W."/>
            <person name="Tsubouchi T."/>
            <person name="Morono Y."/>
            <person name="Uchiyama I."/>
            <person name="Ito T."/>
            <person name="Fujiyama A."/>
            <person name="Inagaki F."/>
            <person name="Takami H."/>
        </authorList>
    </citation>
    <scope>NUCLEOTIDE SEQUENCE</scope>
    <source>
        <strain evidence="3">Expedition CK06-06</strain>
    </source>
</reference>
<evidence type="ECO:0000313" key="3">
    <source>
        <dbReference type="EMBL" id="GAG22979.1"/>
    </source>
</evidence>
<gene>
    <name evidence="3" type="ORF">S01H1_60738</name>
</gene>
<evidence type="ECO:0000256" key="1">
    <source>
        <dbReference type="ARBA" id="ARBA00022737"/>
    </source>
</evidence>
<sequence length="254" mass="25515">VLDTVSPQITCPGDQTEVVDGSCNLLLPDYTGAAVVVENCGGSVIVQTPAAATLLSGHGTVQVVQLKVTDASGNADSCTFTVTLDDTTNPIALSQDTTVYLGAGGTVTIDSSFVDNGSSDNCGIVSQTLDITSFTCAEVGANTVTMTVTDVAGLTDISSSTVTVLDTVAPQITCPGDQTEVVDGSCNLLLPDYTGAAVVVENCGGSVIVQTPAAATLLSGHGTVQVVQLKVTDASGNADSCTFTVTLDDTTNPI</sequence>
<keyword evidence="1" id="KW-0677">Repeat</keyword>
<feature type="domain" description="HYR" evidence="2">
    <location>
        <begin position="165"/>
        <end position="249"/>
    </location>
</feature>
<comment type="caution">
    <text evidence="3">The sequence shown here is derived from an EMBL/GenBank/DDBJ whole genome shotgun (WGS) entry which is preliminary data.</text>
</comment>
<dbReference type="PANTHER" id="PTHR24273:SF32">
    <property type="entry name" value="HYALIN"/>
    <property type="match status" value="1"/>
</dbReference>
<evidence type="ECO:0000259" key="2">
    <source>
        <dbReference type="PROSITE" id="PS50825"/>
    </source>
</evidence>
<dbReference type="PROSITE" id="PS50825">
    <property type="entry name" value="HYR"/>
    <property type="match status" value="2"/>
</dbReference>
<name>X0VX28_9ZZZZ</name>